<feature type="transmembrane region" description="Helical" evidence="1">
    <location>
        <begin position="297"/>
        <end position="320"/>
    </location>
</feature>
<keyword evidence="1" id="KW-1133">Transmembrane helix</keyword>
<evidence type="ECO:0000256" key="1">
    <source>
        <dbReference type="SAM" id="Phobius"/>
    </source>
</evidence>
<keyword evidence="1" id="KW-0812">Transmembrane</keyword>
<organism evidence="2">
    <name type="scientific">viral metagenome</name>
    <dbReference type="NCBI Taxonomy" id="1070528"/>
    <lineage>
        <taxon>unclassified sequences</taxon>
        <taxon>metagenomes</taxon>
        <taxon>organismal metagenomes</taxon>
    </lineage>
</organism>
<sequence>MKHLIITDFFLHSALSTLSPKDLCIMRRVNNEFRNNINYHHIKQSVAIRVERKLKNDIKIPYDKFYDFLHKYNVSICGSFLLQCILDETFEDSLGIDLLINNDPSDIFDSFKLIQGEYQESRNHFYKLNKYFAMSDHHIRIINTDVPKLEFIQTMTSFDVCKNLYDTKNIYISDLNAIINKKEGLKNVFDPDSKTYPCVYKIDKLVRKYVNRGFEFKKMIIPNIHTKNILVIVYTKTHFMYDENMYMRNDKNVCHRGIYMYEIFNIIEQHSGKLECADEGCIHKTIYDMNHLHKFQMVSALGGIFITLIPYVSCGALINFKKLEMNIDK</sequence>
<accession>A0A6C0C9V5</accession>
<proteinExistence type="predicted"/>
<keyword evidence="1" id="KW-0472">Membrane</keyword>
<protein>
    <submittedName>
        <fullName evidence="2">Uncharacterized protein</fullName>
    </submittedName>
</protein>
<evidence type="ECO:0000313" key="2">
    <source>
        <dbReference type="EMBL" id="QHT01147.1"/>
    </source>
</evidence>
<dbReference type="AlphaFoldDB" id="A0A6C0C9V5"/>
<name>A0A6C0C9V5_9ZZZZ</name>
<reference evidence="2" key="1">
    <citation type="journal article" date="2020" name="Nature">
        <title>Giant virus diversity and host interactions through global metagenomics.</title>
        <authorList>
            <person name="Schulz F."/>
            <person name="Roux S."/>
            <person name="Paez-Espino D."/>
            <person name="Jungbluth S."/>
            <person name="Walsh D.A."/>
            <person name="Denef V.J."/>
            <person name="McMahon K.D."/>
            <person name="Konstantinidis K.T."/>
            <person name="Eloe-Fadrosh E.A."/>
            <person name="Kyrpides N.C."/>
            <person name="Woyke T."/>
        </authorList>
    </citation>
    <scope>NUCLEOTIDE SEQUENCE</scope>
    <source>
        <strain evidence="2">GVMAG-M-3300020192-26</strain>
    </source>
</reference>
<dbReference type="EMBL" id="MN739365">
    <property type="protein sequence ID" value="QHT01147.1"/>
    <property type="molecule type" value="Genomic_DNA"/>
</dbReference>